<accession>A0A1U7II91</accession>
<dbReference type="SUPFAM" id="SSF55785">
    <property type="entry name" value="PYP-like sensor domain (PAS domain)"/>
    <property type="match status" value="1"/>
</dbReference>
<evidence type="ECO:0000256" key="11">
    <source>
        <dbReference type="ARBA" id="ARBA00023136"/>
    </source>
</evidence>
<keyword evidence="10" id="KW-0902">Two-component regulatory system</keyword>
<reference evidence="20 21" key="1">
    <citation type="submission" date="2016-11" db="EMBL/GenBank/DDBJ databases">
        <title>Draft Genome Sequences of Nine Cyanobacterial Strains from Diverse Habitats.</title>
        <authorList>
            <person name="Zhu T."/>
            <person name="Hou S."/>
            <person name="Lu X."/>
            <person name="Hess W.R."/>
        </authorList>
    </citation>
    <scope>NUCLEOTIDE SEQUENCE [LARGE SCALE GENOMIC DNA]</scope>
    <source>
        <strain evidence="20 21">IAM M-71</strain>
    </source>
</reference>
<keyword evidence="15" id="KW-1133">Transmembrane helix</keyword>
<dbReference type="Gene3D" id="3.30.565.10">
    <property type="entry name" value="Histidine kinase-like ATPase, C-terminal domain"/>
    <property type="match status" value="1"/>
</dbReference>
<dbReference type="Pfam" id="PF00072">
    <property type="entry name" value="Response_reg"/>
    <property type="match status" value="1"/>
</dbReference>
<evidence type="ECO:0000313" key="20">
    <source>
        <dbReference type="EMBL" id="OKH36880.1"/>
    </source>
</evidence>
<evidence type="ECO:0000256" key="7">
    <source>
        <dbReference type="ARBA" id="ARBA00022741"/>
    </source>
</evidence>
<dbReference type="SMART" id="SM00086">
    <property type="entry name" value="PAC"/>
    <property type="match status" value="1"/>
</dbReference>
<evidence type="ECO:0000256" key="13">
    <source>
        <dbReference type="ARBA" id="ARBA00074306"/>
    </source>
</evidence>
<dbReference type="EC" id="2.7.13.3" evidence="4"/>
<keyword evidence="8" id="KW-0418">Kinase</keyword>
<evidence type="ECO:0000259" key="18">
    <source>
        <dbReference type="PROSITE" id="PS50112"/>
    </source>
</evidence>
<keyword evidence="5 14" id="KW-0597">Phosphoprotein</keyword>
<dbReference type="PROSITE" id="PS50113">
    <property type="entry name" value="PAC"/>
    <property type="match status" value="1"/>
</dbReference>
<dbReference type="Pfam" id="PF00512">
    <property type="entry name" value="HisKA"/>
    <property type="match status" value="1"/>
</dbReference>
<dbReference type="InterPro" id="IPR000014">
    <property type="entry name" value="PAS"/>
</dbReference>
<evidence type="ECO:0000256" key="8">
    <source>
        <dbReference type="ARBA" id="ARBA00022777"/>
    </source>
</evidence>
<evidence type="ECO:0000256" key="6">
    <source>
        <dbReference type="ARBA" id="ARBA00022679"/>
    </source>
</evidence>
<dbReference type="SUPFAM" id="SSF55874">
    <property type="entry name" value="ATPase domain of HSP90 chaperone/DNA topoisomerase II/histidine kinase"/>
    <property type="match status" value="1"/>
</dbReference>
<dbReference type="EMBL" id="MRCE01000014">
    <property type="protein sequence ID" value="OKH36880.1"/>
    <property type="molecule type" value="Genomic_DNA"/>
</dbReference>
<dbReference type="Pfam" id="PF13426">
    <property type="entry name" value="PAS_9"/>
    <property type="match status" value="1"/>
</dbReference>
<dbReference type="InterPro" id="IPR005467">
    <property type="entry name" value="His_kinase_dom"/>
</dbReference>
<evidence type="ECO:0000313" key="21">
    <source>
        <dbReference type="Proteomes" id="UP000185860"/>
    </source>
</evidence>
<evidence type="ECO:0000256" key="14">
    <source>
        <dbReference type="PROSITE-ProRule" id="PRU00169"/>
    </source>
</evidence>
<protein>
    <recommendedName>
        <fullName evidence="13">Circadian input-output histidine kinase CikA</fullName>
        <ecNumber evidence="4">2.7.13.3</ecNumber>
    </recommendedName>
</protein>
<dbReference type="Gene3D" id="3.40.50.2300">
    <property type="match status" value="1"/>
</dbReference>
<dbReference type="CDD" id="cd00130">
    <property type="entry name" value="PAS"/>
    <property type="match status" value="1"/>
</dbReference>
<name>A0A1U7II91_9CYAN</name>
<dbReference type="InterPro" id="IPR003661">
    <property type="entry name" value="HisK_dim/P_dom"/>
</dbReference>
<dbReference type="InterPro" id="IPR003594">
    <property type="entry name" value="HATPase_dom"/>
</dbReference>
<dbReference type="PROSITE" id="PS50109">
    <property type="entry name" value="HIS_KIN"/>
    <property type="match status" value="1"/>
</dbReference>
<dbReference type="GO" id="GO:0005524">
    <property type="term" value="F:ATP binding"/>
    <property type="evidence" value="ECO:0007669"/>
    <property type="project" value="UniProtKB-KW"/>
</dbReference>
<dbReference type="SUPFAM" id="SSF47384">
    <property type="entry name" value="Homodimeric domain of signal transducing histidine kinase"/>
    <property type="match status" value="1"/>
</dbReference>
<feature type="modified residue" description="4-aspartylphosphate" evidence="14">
    <location>
        <position position="803"/>
    </location>
</feature>
<keyword evidence="15" id="KW-0812">Transmembrane</keyword>
<sequence length="961" mass="108904">MNKPLYKRLAETINLSSLLLIFIFPFALVVYQLIAEIDSKIDFAHKEKLGLAYNYPLKNFLVYVIEERTQVNQYLNGDKSLASAIAIQENKIEIAIQKLNVVEKQISPQLKISPQWLALKSSINSNWQRLKEQKFNLSPTQSWQAHTNIINNILALIDEIGDVSNLILDPALDSYYLMDTVVNQLPSAIANTAEAKDLGVAIAIRKNITESERAKVLIIQSLIAPPLQEVRRGLQVSANTNRQIQPQISTNIRENFPNIQKLIDLLNQEIINAKTISLQPEQYKSVAQKALDSQLKIYDTTFPILDNLLEQRIHQLVIRKFQIIGFALIVLAVVIYVSITLENSRKKQQKIAKELQITEEKFRSIFENAINGIFQITPEGQYFSANPALAKIYGYNSPAELIASLNNIKQQLYVDPNCREEFVKIICDRGTVTDFESQVYCRDGSIIWISENARAIYDENGNILHYEGTVEDITEYKRTEQELYTAKEAAENANKAKSEFLANMSHELRTPLNGILGYAQILQRSPKLGGHEQNSVEIIYQCGSHLLTLINDILDLSKIEAQKMELNPIDFHFPAFLQAVAEICRIRAEQKSLKFNYQPDPDLPIGINADEKRLRQVLINLIGNAIKFTKIGEVSFSVSLIEKTVNIDNQIIYKIRFIVKDTGIGIKPEEIARIFLPFEQVGSRKNQAEGTGLGLAITQKIIQLMGSTIEVTSQLQMGSVFWFDLDLLEVNDWVNTASKNERGKIVGFQGNHKKILVIDDRWENRSVIANLLTPLGFEVIEAANGQEGLKIAIEHQPDLAITDLVMPKMDGFQLMKDWKKISELKDIKIIVSSASVFAEHQSKSIEAGAVDFLEKPVQAEELLEKLSQHLSIEWIYQAESDTGLRIKSSAEAIVPPPGETLDKLFNLALRGNLKEIINQTKYLEETDQKYLPFAAKLRQMAMEFQEKKILEMLNQYNQANL</sequence>
<dbReference type="SUPFAM" id="SSF52172">
    <property type="entry name" value="CheY-like"/>
    <property type="match status" value="1"/>
</dbReference>
<keyword evidence="9" id="KW-0067">ATP-binding</keyword>
<evidence type="ECO:0000256" key="2">
    <source>
        <dbReference type="ARBA" id="ARBA00004370"/>
    </source>
</evidence>
<comment type="caution">
    <text evidence="20">The sequence shown here is derived from an EMBL/GenBank/DDBJ whole genome shotgun (WGS) entry which is preliminary data.</text>
</comment>
<dbReference type="STRING" id="454136.NIES2119_15795"/>
<keyword evidence="6" id="KW-0808">Transferase</keyword>
<dbReference type="InterPro" id="IPR011006">
    <property type="entry name" value="CheY-like_superfamily"/>
</dbReference>
<proteinExistence type="inferred from homology"/>
<dbReference type="InterPro" id="IPR000700">
    <property type="entry name" value="PAS-assoc_C"/>
</dbReference>
<comment type="similarity">
    <text evidence="3">In the N-terminal section; belongs to the phytochrome family.</text>
</comment>
<comment type="catalytic activity">
    <reaction evidence="1">
        <text>ATP + protein L-histidine = ADP + protein N-phospho-L-histidine.</text>
        <dbReference type="EC" id="2.7.13.3"/>
    </reaction>
</comment>
<feature type="transmembrane region" description="Helical" evidence="15">
    <location>
        <begin position="12"/>
        <end position="34"/>
    </location>
</feature>
<dbReference type="InterPro" id="IPR001610">
    <property type="entry name" value="PAC"/>
</dbReference>
<evidence type="ECO:0000256" key="3">
    <source>
        <dbReference type="ARBA" id="ARBA00006402"/>
    </source>
</evidence>
<evidence type="ECO:0000256" key="12">
    <source>
        <dbReference type="ARBA" id="ARBA00023306"/>
    </source>
</evidence>
<evidence type="ECO:0000256" key="4">
    <source>
        <dbReference type="ARBA" id="ARBA00012438"/>
    </source>
</evidence>
<evidence type="ECO:0000256" key="9">
    <source>
        <dbReference type="ARBA" id="ARBA00022840"/>
    </source>
</evidence>
<dbReference type="PROSITE" id="PS50110">
    <property type="entry name" value="RESPONSE_REGULATORY"/>
    <property type="match status" value="1"/>
</dbReference>
<dbReference type="Pfam" id="PF02518">
    <property type="entry name" value="HATPase_c"/>
    <property type="match status" value="1"/>
</dbReference>
<evidence type="ECO:0000256" key="15">
    <source>
        <dbReference type="SAM" id="Phobius"/>
    </source>
</evidence>
<keyword evidence="12" id="KW-0131">Cell cycle</keyword>
<gene>
    <name evidence="20" type="ORF">NIES2119_15795</name>
</gene>
<dbReference type="PRINTS" id="PR00344">
    <property type="entry name" value="BCTRLSENSOR"/>
</dbReference>
<dbReference type="SMART" id="SM00388">
    <property type="entry name" value="HisKA"/>
    <property type="match status" value="1"/>
</dbReference>
<evidence type="ECO:0000259" key="17">
    <source>
        <dbReference type="PROSITE" id="PS50110"/>
    </source>
</evidence>
<dbReference type="SMART" id="SM00448">
    <property type="entry name" value="REC"/>
    <property type="match status" value="1"/>
</dbReference>
<evidence type="ECO:0000256" key="5">
    <source>
        <dbReference type="ARBA" id="ARBA00022553"/>
    </source>
</evidence>
<comment type="subcellular location">
    <subcellularLocation>
        <location evidence="2">Membrane</location>
    </subcellularLocation>
</comment>
<dbReference type="GO" id="GO:0000155">
    <property type="term" value="F:phosphorelay sensor kinase activity"/>
    <property type="evidence" value="ECO:0007669"/>
    <property type="project" value="InterPro"/>
</dbReference>
<dbReference type="NCBIfam" id="TIGR00229">
    <property type="entry name" value="sensory_box"/>
    <property type="match status" value="1"/>
</dbReference>
<keyword evidence="11 15" id="KW-0472">Membrane</keyword>
<evidence type="ECO:0000259" key="19">
    <source>
        <dbReference type="PROSITE" id="PS50113"/>
    </source>
</evidence>
<dbReference type="Gene3D" id="3.30.450.20">
    <property type="entry name" value="PAS domain"/>
    <property type="match status" value="1"/>
</dbReference>
<dbReference type="FunFam" id="1.10.287.130:FF:000038">
    <property type="entry name" value="Sensory transduction histidine kinase"/>
    <property type="match status" value="1"/>
</dbReference>
<dbReference type="FunFam" id="3.30.565.10:FF:000010">
    <property type="entry name" value="Sensor histidine kinase RcsC"/>
    <property type="match status" value="1"/>
</dbReference>
<keyword evidence="7" id="KW-0547">Nucleotide-binding</keyword>
<dbReference type="RefSeq" id="WP_073594456.1">
    <property type="nucleotide sequence ID" value="NZ_MRCE01000014.1"/>
</dbReference>
<feature type="domain" description="PAS" evidence="18">
    <location>
        <begin position="358"/>
        <end position="396"/>
    </location>
</feature>
<dbReference type="SMART" id="SM00387">
    <property type="entry name" value="HATPase_c"/>
    <property type="match status" value="1"/>
</dbReference>
<dbReference type="InterPro" id="IPR001789">
    <property type="entry name" value="Sig_transdc_resp-reg_receiver"/>
</dbReference>
<evidence type="ECO:0000256" key="10">
    <source>
        <dbReference type="ARBA" id="ARBA00023012"/>
    </source>
</evidence>
<evidence type="ECO:0000259" key="16">
    <source>
        <dbReference type="PROSITE" id="PS50109"/>
    </source>
</evidence>
<dbReference type="CDD" id="cd16922">
    <property type="entry name" value="HATPase_EvgS-ArcB-TorS-like"/>
    <property type="match status" value="1"/>
</dbReference>
<dbReference type="GO" id="GO:0016020">
    <property type="term" value="C:membrane"/>
    <property type="evidence" value="ECO:0007669"/>
    <property type="project" value="UniProtKB-SubCell"/>
</dbReference>
<dbReference type="CDD" id="cd00082">
    <property type="entry name" value="HisKA"/>
    <property type="match status" value="1"/>
</dbReference>
<feature type="domain" description="Response regulatory" evidence="17">
    <location>
        <begin position="754"/>
        <end position="870"/>
    </location>
</feature>
<dbReference type="Gene3D" id="1.10.287.130">
    <property type="match status" value="1"/>
</dbReference>
<dbReference type="PROSITE" id="PS50112">
    <property type="entry name" value="PAS"/>
    <property type="match status" value="1"/>
</dbReference>
<dbReference type="AlphaFoldDB" id="A0A1U7II91"/>
<dbReference type="InterPro" id="IPR004358">
    <property type="entry name" value="Sig_transdc_His_kin-like_C"/>
</dbReference>
<organism evidence="20 21">
    <name type="scientific">[Phormidium ambiguum] IAM M-71</name>
    <dbReference type="NCBI Taxonomy" id="454136"/>
    <lineage>
        <taxon>Bacteria</taxon>
        <taxon>Bacillati</taxon>
        <taxon>Cyanobacteriota</taxon>
        <taxon>Cyanophyceae</taxon>
        <taxon>Oscillatoriophycideae</taxon>
        <taxon>Aerosakkonematales</taxon>
        <taxon>Aerosakkonemataceae</taxon>
        <taxon>Floridanema</taxon>
    </lineage>
</organism>
<feature type="domain" description="PAC" evidence="19">
    <location>
        <begin position="433"/>
        <end position="485"/>
    </location>
</feature>
<dbReference type="InterPro" id="IPR035965">
    <property type="entry name" value="PAS-like_dom_sf"/>
</dbReference>
<dbReference type="InterPro" id="IPR036097">
    <property type="entry name" value="HisK_dim/P_sf"/>
</dbReference>
<dbReference type="PANTHER" id="PTHR43047">
    <property type="entry name" value="TWO-COMPONENT HISTIDINE PROTEIN KINASE"/>
    <property type="match status" value="1"/>
</dbReference>
<dbReference type="Proteomes" id="UP000185860">
    <property type="component" value="Unassembled WGS sequence"/>
</dbReference>
<dbReference type="OrthoDB" id="510512at2"/>
<evidence type="ECO:0000256" key="1">
    <source>
        <dbReference type="ARBA" id="ARBA00000085"/>
    </source>
</evidence>
<feature type="domain" description="Histidine kinase" evidence="16">
    <location>
        <begin position="503"/>
        <end position="729"/>
    </location>
</feature>
<dbReference type="InterPro" id="IPR036890">
    <property type="entry name" value="HATPase_C_sf"/>
</dbReference>